<comment type="similarity">
    <text evidence="2 7 8">In the C-terminal section; belongs to the NAD synthetase family.</text>
</comment>
<feature type="binding site" evidence="7">
    <location>
        <begin position="300"/>
        <end position="307"/>
    </location>
    <ligand>
        <name>ATP</name>
        <dbReference type="ChEBI" id="CHEBI:30616"/>
    </ligand>
</feature>
<dbReference type="Gene3D" id="3.40.50.620">
    <property type="entry name" value="HUPs"/>
    <property type="match status" value="1"/>
</dbReference>
<dbReference type="FunFam" id="3.40.50.620:FF:000106">
    <property type="entry name" value="Glutamine-dependent NAD(+) synthetase"/>
    <property type="match status" value="1"/>
</dbReference>
<dbReference type="Proteomes" id="UP000184096">
    <property type="component" value="Chromosome I"/>
</dbReference>
<dbReference type="SUPFAM" id="SSF56317">
    <property type="entry name" value="Carbon-nitrogen hydrolase"/>
    <property type="match status" value="1"/>
</dbReference>
<evidence type="ECO:0000256" key="8">
    <source>
        <dbReference type="PIRNR" id="PIRNR006630"/>
    </source>
</evidence>
<dbReference type="CDD" id="cd00553">
    <property type="entry name" value="NAD_synthase"/>
    <property type="match status" value="1"/>
</dbReference>
<dbReference type="GO" id="GO:0003952">
    <property type="term" value="F:NAD+ synthase (glutamine-hydrolyzing) activity"/>
    <property type="evidence" value="ECO:0007669"/>
    <property type="project" value="UniProtKB-UniRule"/>
</dbReference>
<dbReference type="GO" id="GO:0005524">
    <property type="term" value="F:ATP binding"/>
    <property type="evidence" value="ECO:0007669"/>
    <property type="project" value="UniProtKB-UniRule"/>
</dbReference>
<gene>
    <name evidence="7" type="primary">nadE</name>
    <name evidence="11" type="ORF">SAMN05444170_0094</name>
</gene>
<feature type="binding site" evidence="7">
    <location>
        <position position="185"/>
    </location>
    <ligand>
        <name>L-glutamine</name>
        <dbReference type="ChEBI" id="CHEBI:58359"/>
    </ligand>
</feature>
<accession>A0A1M7SRV1</accession>
<dbReference type="GO" id="GO:0004359">
    <property type="term" value="F:glutaminase activity"/>
    <property type="evidence" value="ECO:0007669"/>
    <property type="project" value="InterPro"/>
</dbReference>
<feature type="domain" description="CN hydrolase" evidence="10">
    <location>
        <begin position="8"/>
        <end position="261"/>
    </location>
</feature>
<dbReference type="NCBIfam" id="TIGR00552">
    <property type="entry name" value="nadE"/>
    <property type="match status" value="1"/>
</dbReference>
<sequence>MTELADYFIVTLAQLNPTVGDVTGNAAKARVARARAAVDSADLVVFPELFIAGYPPEDLVLKPAFQSACRAAIEELARETADGGPAVLIGTPWVDDGKLYNAVALLDGGRVTALRFKVNLPNYGVFDEKRVFARGPVSGPVTIRGVRVGVPICEDTWLEESSEYENIVECLAETGAEILIVPNGSPYTRGKVDMRLSISVARVSESGLPLIYLNQVGGQDELVFDGGSFALNADLSVAMQMPAFEENITTLRWKKKTTTSMRSLGPVADLLEGDKADYAACVLGLRDYVNKNGFPGVLLGISGGIDSALCAAIAVDALGAERVRGVMLPFRFTAQVSLDDAEKLAANLGFRYEVLPIAKAVHGFEEILSDTFKGLPRDITEENLQARARGTLLMAISNKTGAMVVTTGNKSEMSVGYATLYGDMNGGFNPIKDIYKTEVFRISSLRNSWKPDGALGPSGEVIPPNIITRPPTAELRENQTDQDSLPPYEVLDAILERLVEREEPLATITAAGFDREVVARIDRLLNIAEYKRRQAAPGVKVTRRNFGRDRRYPITNRFRDDGHPLQAPDDTLVSRAARGSSEVFDG</sequence>
<dbReference type="GO" id="GO:0008795">
    <property type="term" value="F:NAD+ synthase activity"/>
    <property type="evidence" value="ECO:0007669"/>
    <property type="project" value="UniProtKB-UniRule"/>
</dbReference>
<dbReference type="HAMAP" id="MF_02090">
    <property type="entry name" value="NadE_glutamine_dep"/>
    <property type="match status" value="1"/>
</dbReference>
<evidence type="ECO:0000256" key="1">
    <source>
        <dbReference type="ARBA" id="ARBA00005188"/>
    </source>
</evidence>
<feature type="binding site" evidence="7">
    <location>
        <position position="407"/>
    </location>
    <ligand>
        <name>ATP</name>
        <dbReference type="ChEBI" id="CHEBI:30616"/>
    </ligand>
</feature>
<evidence type="ECO:0000313" key="11">
    <source>
        <dbReference type="EMBL" id="SHN61212.1"/>
    </source>
</evidence>
<keyword evidence="5 7" id="KW-0067">ATP-binding</keyword>
<dbReference type="EC" id="6.3.5.1" evidence="7 8"/>
<evidence type="ECO:0000256" key="2">
    <source>
        <dbReference type="ARBA" id="ARBA00007145"/>
    </source>
</evidence>
<dbReference type="PIRSF" id="PIRSF006630">
    <property type="entry name" value="NADS_GAT"/>
    <property type="match status" value="1"/>
</dbReference>
<feature type="binding site" evidence="7">
    <location>
        <position position="383"/>
    </location>
    <ligand>
        <name>deamido-NAD(+)</name>
        <dbReference type="ChEBI" id="CHEBI:58437"/>
        <note>ligand shared between two neighboring subunits</note>
    </ligand>
</feature>
<dbReference type="CDD" id="cd07570">
    <property type="entry name" value="GAT_Gln-NAD-synth"/>
    <property type="match status" value="1"/>
</dbReference>
<dbReference type="EMBL" id="LT670849">
    <property type="protein sequence ID" value="SHN61212.1"/>
    <property type="molecule type" value="Genomic_DNA"/>
</dbReference>
<dbReference type="InterPro" id="IPR014729">
    <property type="entry name" value="Rossmann-like_a/b/a_fold"/>
</dbReference>
<feature type="binding site" evidence="7">
    <location>
        <position position="123"/>
    </location>
    <ligand>
        <name>L-glutamine</name>
        <dbReference type="ChEBI" id="CHEBI:58359"/>
    </ligand>
</feature>
<evidence type="ECO:0000256" key="4">
    <source>
        <dbReference type="ARBA" id="ARBA00022741"/>
    </source>
</evidence>
<dbReference type="SUPFAM" id="SSF52402">
    <property type="entry name" value="Adenine nucleotide alpha hydrolases-like"/>
    <property type="match status" value="1"/>
</dbReference>
<dbReference type="PANTHER" id="PTHR23090">
    <property type="entry name" value="NH 3 /GLUTAMINE-DEPENDENT NAD + SYNTHETASE"/>
    <property type="match status" value="1"/>
</dbReference>
<dbReference type="Pfam" id="PF00795">
    <property type="entry name" value="CN_hydrolase"/>
    <property type="match status" value="1"/>
</dbReference>
<dbReference type="UniPathway" id="UPA00253">
    <property type="reaction ID" value="UER00334"/>
</dbReference>
<name>A0A1M7SRV1_9BRAD</name>
<dbReference type="AlphaFoldDB" id="A0A1M7SRV1"/>
<dbReference type="PANTHER" id="PTHR23090:SF9">
    <property type="entry name" value="GLUTAMINE-DEPENDENT NAD(+) SYNTHETASE"/>
    <property type="match status" value="1"/>
</dbReference>
<comment type="caution">
    <text evidence="7">Lacks conserved residue(s) required for the propagation of feature annotation.</text>
</comment>
<dbReference type="OrthoDB" id="9760188at2"/>
<keyword evidence="4 7" id="KW-0547">Nucleotide-binding</keyword>
<keyword evidence="6 7" id="KW-0520">NAD</keyword>
<dbReference type="GO" id="GO:0009435">
    <property type="term" value="P:NAD+ biosynthetic process"/>
    <property type="evidence" value="ECO:0007669"/>
    <property type="project" value="UniProtKB-UniRule"/>
</dbReference>
<dbReference type="InterPro" id="IPR003010">
    <property type="entry name" value="C-N_Hydrolase"/>
</dbReference>
<feature type="active site" description="Proton acceptor; for glutaminase activity" evidence="7">
    <location>
        <position position="48"/>
    </location>
</feature>
<dbReference type="Gene3D" id="3.60.110.10">
    <property type="entry name" value="Carbon-nitrogen hydrolase"/>
    <property type="match status" value="1"/>
</dbReference>
<dbReference type="InterPro" id="IPR014445">
    <property type="entry name" value="Gln-dep_NAD_synthase"/>
</dbReference>
<organism evidence="11 12">
    <name type="scientific">Bradyrhizobium erythrophlei</name>
    <dbReference type="NCBI Taxonomy" id="1437360"/>
    <lineage>
        <taxon>Bacteria</taxon>
        <taxon>Pseudomonadati</taxon>
        <taxon>Pseudomonadota</taxon>
        <taxon>Alphaproteobacteria</taxon>
        <taxon>Hyphomicrobiales</taxon>
        <taxon>Nitrobacteraceae</taxon>
        <taxon>Bradyrhizobium</taxon>
    </lineage>
</organism>
<evidence type="ECO:0000259" key="10">
    <source>
        <dbReference type="PROSITE" id="PS50263"/>
    </source>
</evidence>
<evidence type="ECO:0000313" key="12">
    <source>
        <dbReference type="Proteomes" id="UP000184096"/>
    </source>
</evidence>
<dbReference type="Pfam" id="PF02540">
    <property type="entry name" value="NAD_synthase"/>
    <property type="match status" value="1"/>
</dbReference>
<evidence type="ECO:0000256" key="9">
    <source>
        <dbReference type="RuleBase" id="RU003811"/>
    </source>
</evidence>
<keyword evidence="12" id="KW-1185">Reference proteome</keyword>
<dbReference type="InterPro" id="IPR022310">
    <property type="entry name" value="NAD/GMP_synthase"/>
</dbReference>
<feature type="active site" description="For glutaminase activity" evidence="7">
    <location>
        <position position="117"/>
    </location>
</feature>
<feature type="binding site" evidence="7">
    <location>
        <position position="412"/>
    </location>
    <ligand>
        <name>deamido-NAD(+)</name>
        <dbReference type="ChEBI" id="CHEBI:58437"/>
        <note>ligand shared between two neighboring subunits</note>
    </ligand>
</feature>
<comment type="pathway">
    <text evidence="1 7 8">Cofactor biosynthesis; NAD(+) biosynthesis; NAD(+) from deamido-NAD(+) (L-Gln route): step 1/1.</text>
</comment>
<dbReference type="RefSeq" id="WP_072815849.1">
    <property type="nucleotide sequence ID" value="NZ_LT670849.1"/>
</dbReference>
<proteinExistence type="inferred from homology"/>
<comment type="function">
    <text evidence="7">Catalyzes the ATP-dependent amidation of deamido-NAD to form NAD. Uses L-glutamine as a nitrogen source.</text>
</comment>
<evidence type="ECO:0000256" key="5">
    <source>
        <dbReference type="ARBA" id="ARBA00022840"/>
    </source>
</evidence>
<comment type="catalytic activity">
    <reaction evidence="7 8">
        <text>deamido-NAD(+) + L-glutamine + ATP + H2O = L-glutamate + AMP + diphosphate + NAD(+) + H(+)</text>
        <dbReference type="Rhea" id="RHEA:24384"/>
        <dbReference type="ChEBI" id="CHEBI:15377"/>
        <dbReference type="ChEBI" id="CHEBI:15378"/>
        <dbReference type="ChEBI" id="CHEBI:29985"/>
        <dbReference type="ChEBI" id="CHEBI:30616"/>
        <dbReference type="ChEBI" id="CHEBI:33019"/>
        <dbReference type="ChEBI" id="CHEBI:57540"/>
        <dbReference type="ChEBI" id="CHEBI:58359"/>
        <dbReference type="ChEBI" id="CHEBI:58437"/>
        <dbReference type="ChEBI" id="CHEBI:456215"/>
        <dbReference type="EC" id="6.3.5.1"/>
    </reaction>
</comment>
<dbReference type="NCBIfam" id="NF010588">
    <property type="entry name" value="PRK13981.1"/>
    <property type="match status" value="1"/>
</dbReference>
<feature type="binding site" evidence="7">
    <location>
        <position position="191"/>
    </location>
    <ligand>
        <name>L-glutamine</name>
        <dbReference type="ChEBI" id="CHEBI:58359"/>
    </ligand>
</feature>
<dbReference type="GO" id="GO:0005737">
    <property type="term" value="C:cytoplasm"/>
    <property type="evidence" value="ECO:0007669"/>
    <property type="project" value="InterPro"/>
</dbReference>
<reference evidence="12" key="1">
    <citation type="submission" date="2016-11" db="EMBL/GenBank/DDBJ databases">
        <authorList>
            <person name="Varghese N."/>
            <person name="Submissions S."/>
        </authorList>
    </citation>
    <scope>NUCLEOTIDE SEQUENCE [LARGE SCALE GENOMIC DNA]</scope>
    <source>
        <strain evidence="12">GAS401</strain>
    </source>
</reference>
<evidence type="ECO:0000256" key="7">
    <source>
        <dbReference type="HAMAP-Rule" id="MF_02090"/>
    </source>
</evidence>
<dbReference type="InterPro" id="IPR036526">
    <property type="entry name" value="C-N_Hydrolase_sf"/>
</dbReference>
<dbReference type="InterPro" id="IPR003694">
    <property type="entry name" value="NAD_synthase"/>
</dbReference>
<evidence type="ECO:0000256" key="3">
    <source>
        <dbReference type="ARBA" id="ARBA00022598"/>
    </source>
</evidence>
<keyword evidence="3 7" id="KW-0436">Ligase</keyword>
<dbReference type="PROSITE" id="PS50263">
    <property type="entry name" value="CN_HYDROLASE"/>
    <property type="match status" value="1"/>
</dbReference>
<evidence type="ECO:0000256" key="6">
    <source>
        <dbReference type="ARBA" id="ARBA00023027"/>
    </source>
</evidence>
<comment type="similarity">
    <text evidence="9">Belongs to the NAD synthetase family.</text>
</comment>
<feature type="active site" description="Nucleophile; for glutaminase activity" evidence="7">
    <location>
        <position position="153"/>
    </location>
</feature>
<protein>
    <recommendedName>
        <fullName evidence="7 8">Glutamine-dependent NAD(+) synthetase</fullName>
        <ecNumber evidence="7 8">6.3.5.1</ecNumber>
    </recommendedName>
    <alternativeName>
        <fullName evidence="7 8">NAD(+) synthase [glutamine-hydrolyzing]</fullName>
    </alternativeName>
</protein>
<feature type="binding site" evidence="7">
    <location>
        <position position="531"/>
    </location>
    <ligand>
        <name>deamido-NAD(+)</name>
        <dbReference type="ChEBI" id="CHEBI:58437"/>
        <note>ligand shared between two neighboring subunits</note>
    </ligand>
</feature>